<protein>
    <submittedName>
        <fullName evidence="2">TadE-like protein</fullName>
    </submittedName>
</protein>
<keyword evidence="1" id="KW-0472">Membrane</keyword>
<dbReference type="OrthoDB" id="3579667at2"/>
<evidence type="ECO:0000256" key="1">
    <source>
        <dbReference type="SAM" id="Phobius"/>
    </source>
</evidence>
<evidence type="ECO:0000313" key="2">
    <source>
        <dbReference type="EMBL" id="TQM11141.1"/>
    </source>
</evidence>
<dbReference type="RefSeq" id="WP_142055039.1">
    <property type="nucleotide sequence ID" value="NZ_VFPA01000002.1"/>
</dbReference>
<proteinExistence type="predicted"/>
<dbReference type="Proteomes" id="UP000315677">
    <property type="component" value="Unassembled WGS sequence"/>
</dbReference>
<keyword evidence="3" id="KW-1185">Reference proteome</keyword>
<sequence length="144" mass="14855">MRIVADAERGGGPATEAAILAVVVGLLLAFAMAAGRLTAAESAVDQAARSAARLASVQRDPATGRVAAEAESRRVLEGQGIVCDHLDVAVEADPASAPIGVHAVMRARVTCAVRWSDLGLPGLPGGREVTADFASPIDRYRERT</sequence>
<comment type="caution">
    <text evidence="2">The sequence shown here is derived from an EMBL/GenBank/DDBJ whole genome shotgun (WGS) entry which is preliminary data.</text>
</comment>
<gene>
    <name evidence="2" type="ORF">FB558_3693</name>
</gene>
<dbReference type="AlphaFoldDB" id="A0A543DP88"/>
<name>A0A543DP88_9PSEU</name>
<accession>A0A543DP88</accession>
<keyword evidence="1" id="KW-0812">Transmembrane</keyword>
<feature type="transmembrane region" description="Helical" evidence="1">
    <location>
        <begin position="17"/>
        <end position="39"/>
    </location>
</feature>
<evidence type="ECO:0000313" key="3">
    <source>
        <dbReference type="Proteomes" id="UP000315677"/>
    </source>
</evidence>
<keyword evidence="1" id="KW-1133">Transmembrane helix</keyword>
<reference evidence="2 3" key="1">
    <citation type="submission" date="2019-06" db="EMBL/GenBank/DDBJ databases">
        <title>Sequencing the genomes of 1000 actinobacteria strains.</title>
        <authorList>
            <person name="Klenk H.-P."/>
        </authorList>
    </citation>
    <scope>NUCLEOTIDE SEQUENCE [LARGE SCALE GENOMIC DNA]</scope>
    <source>
        <strain evidence="2 3">DSM 45301</strain>
    </source>
</reference>
<organism evidence="2 3">
    <name type="scientific">Pseudonocardia kunmingensis</name>
    <dbReference type="NCBI Taxonomy" id="630975"/>
    <lineage>
        <taxon>Bacteria</taxon>
        <taxon>Bacillati</taxon>
        <taxon>Actinomycetota</taxon>
        <taxon>Actinomycetes</taxon>
        <taxon>Pseudonocardiales</taxon>
        <taxon>Pseudonocardiaceae</taxon>
        <taxon>Pseudonocardia</taxon>
    </lineage>
</organism>
<dbReference type="EMBL" id="VFPA01000002">
    <property type="protein sequence ID" value="TQM11141.1"/>
    <property type="molecule type" value="Genomic_DNA"/>
</dbReference>